<organism evidence="1 2">
    <name type="scientific">Thermoflavimicrobium dichotomicum</name>
    <dbReference type="NCBI Taxonomy" id="46223"/>
    <lineage>
        <taxon>Bacteria</taxon>
        <taxon>Bacillati</taxon>
        <taxon>Bacillota</taxon>
        <taxon>Bacilli</taxon>
        <taxon>Bacillales</taxon>
        <taxon>Thermoactinomycetaceae</taxon>
        <taxon>Thermoflavimicrobium</taxon>
    </lineage>
</organism>
<accession>A0A1I3T6H6</accession>
<dbReference type="OrthoDB" id="2907469at2"/>
<dbReference type="SUPFAM" id="SSF47413">
    <property type="entry name" value="lambda repressor-like DNA-binding domains"/>
    <property type="match status" value="1"/>
</dbReference>
<dbReference type="EMBL" id="FORR01000016">
    <property type="protein sequence ID" value="SFJ65889.1"/>
    <property type="molecule type" value="Genomic_DNA"/>
</dbReference>
<dbReference type="GO" id="GO:0003677">
    <property type="term" value="F:DNA binding"/>
    <property type="evidence" value="ECO:0007669"/>
    <property type="project" value="InterPro"/>
</dbReference>
<proteinExistence type="predicted"/>
<evidence type="ECO:0008006" key="3">
    <source>
        <dbReference type="Google" id="ProtNLM"/>
    </source>
</evidence>
<keyword evidence="2" id="KW-1185">Reference proteome</keyword>
<gene>
    <name evidence="1" type="ORF">SAMN05421852_1161</name>
</gene>
<evidence type="ECO:0000313" key="1">
    <source>
        <dbReference type="EMBL" id="SFJ65889.1"/>
    </source>
</evidence>
<protein>
    <recommendedName>
        <fullName evidence="3">HTH cro/C1-type domain-containing protein</fullName>
    </recommendedName>
</protein>
<reference evidence="1 2" key="1">
    <citation type="submission" date="2016-10" db="EMBL/GenBank/DDBJ databases">
        <authorList>
            <person name="de Groot N.N."/>
        </authorList>
    </citation>
    <scope>NUCLEOTIDE SEQUENCE [LARGE SCALE GENOMIC DNA]</scope>
    <source>
        <strain evidence="1 2">DSM 44778</strain>
    </source>
</reference>
<dbReference type="Gene3D" id="1.10.260.40">
    <property type="entry name" value="lambda repressor-like DNA-binding domains"/>
    <property type="match status" value="1"/>
</dbReference>
<name>A0A1I3T6H6_9BACL</name>
<sequence>MIQIKQRRPRLKKLLKQIDKTQKWLSEITGINEATLSRFDSQRRHEYMHLFLIKEALGLKCIDELYEEEE</sequence>
<evidence type="ECO:0000313" key="2">
    <source>
        <dbReference type="Proteomes" id="UP000199545"/>
    </source>
</evidence>
<dbReference type="RefSeq" id="WP_093231020.1">
    <property type="nucleotide sequence ID" value="NZ_FORR01000016.1"/>
</dbReference>
<dbReference type="AlphaFoldDB" id="A0A1I3T6H6"/>
<dbReference type="InterPro" id="IPR010982">
    <property type="entry name" value="Lambda_DNA-bd_dom_sf"/>
</dbReference>
<dbReference type="Proteomes" id="UP000199545">
    <property type="component" value="Unassembled WGS sequence"/>
</dbReference>